<evidence type="ECO:0000313" key="1">
    <source>
        <dbReference type="EMBL" id="MBU2689914.1"/>
    </source>
</evidence>
<evidence type="ECO:0000313" key="2">
    <source>
        <dbReference type="Proteomes" id="UP000777784"/>
    </source>
</evidence>
<organism evidence="1 2">
    <name type="scientific">Eiseniibacteriota bacterium</name>
    <dbReference type="NCBI Taxonomy" id="2212470"/>
    <lineage>
        <taxon>Bacteria</taxon>
        <taxon>Candidatus Eiseniibacteriota</taxon>
    </lineage>
</organism>
<proteinExistence type="predicted"/>
<comment type="caution">
    <text evidence="1">The sequence shown here is derived from an EMBL/GenBank/DDBJ whole genome shotgun (WGS) entry which is preliminary data.</text>
</comment>
<dbReference type="Proteomes" id="UP000777784">
    <property type="component" value="Unassembled WGS sequence"/>
</dbReference>
<sequence>MLLGVLGGTLPGASLAGEVVIESLEPARRDSILTCTLVTRGLPDAPSRETILSGLPSSLVISFTLLDESGQELESSRVEVRIEPDLWEDVIFIRTPFLDQKAESIEAVVEQLHRLGPLPVHPLNHLPENLPLQIRSRLSIYPLAPAEILRVKALFGGDEEESEPSRREVSVGIGSLMRFFLGGHRDEEWVASATSGWFTCRDLMDGDPK</sequence>
<reference evidence="1" key="1">
    <citation type="submission" date="2021-05" db="EMBL/GenBank/DDBJ databases">
        <title>Energy efficiency and biological interactions define the core microbiome of deep oligotrophic groundwater.</title>
        <authorList>
            <person name="Mehrshad M."/>
            <person name="Lopez-Fernandez M."/>
            <person name="Bell E."/>
            <person name="Bernier-Latmani R."/>
            <person name="Bertilsson S."/>
            <person name="Dopson M."/>
        </authorList>
    </citation>
    <scope>NUCLEOTIDE SEQUENCE</scope>
    <source>
        <strain evidence="1">Modern_marine.mb.64</strain>
    </source>
</reference>
<dbReference type="EMBL" id="JAHJDP010000019">
    <property type="protein sequence ID" value="MBU2689914.1"/>
    <property type="molecule type" value="Genomic_DNA"/>
</dbReference>
<evidence type="ECO:0008006" key="3">
    <source>
        <dbReference type="Google" id="ProtNLM"/>
    </source>
</evidence>
<name>A0A948RX92_UNCEI</name>
<gene>
    <name evidence="1" type="ORF">KJ970_03230</name>
</gene>
<dbReference type="AlphaFoldDB" id="A0A948RX92"/>
<accession>A0A948RX92</accession>
<protein>
    <recommendedName>
        <fullName evidence="3">DUF4390 domain-containing protein</fullName>
    </recommendedName>
</protein>